<evidence type="ECO:0000256" key="2">
    <source>
        <dbReference type="ARBA" id="ARBA00022723"/>
    </source>
</evidence>
<dbReference type="PIRSF" id="PIRSF004983">
    <property type="entry name" value="MenD"/>
    <property type="match status" value="1"/>
</dbReference>
<dbReference type="GO" id="GO:0046872">
    <property type="term" value="F:metal ion binding"/>
    <property type="evidence" value="ECO:0007669"/>
    <property type="project" value="UniProtKB-KW"/>
</dbReference>
<keyword evidence="3" id="KW-0460">Magnesium</keyword>
<keyword evidence="2" id="KW-0479">Metal-binding</keyword>
<gene>
    <name evidence="7" type="primary">menD</name>
    <name evidence="7" type="ORF">NT6N_38540</name>
</gene>
<protein>
    <submittedName>
        <fullName evidence="7">2-succinyl-5-enolpyruvyl-6-hydroxy-3-cyclohexene-1-carboxylate synthase</fullName>
    </submittedName>
</protein>
<evidence type="ECO:0000259" key="6">
    <source>
        <dbReference type="Pfam" id="PF02776"/>
    </source>
</evidence>
<dbReference type="GO" id="GO:0030976">
    <property type="term" value="F:thiamine pyrophosphate binding"/>
    <property type="evidence" value="ECO:0007669"/>
    <property type="project" value="InterPro"/>
</dbReference>
<evidence type="ECO:0000256" key="5">
    <source>
        <dbReference type="ARBA" id="ARBA00023211"/>
    </source>
</evidence>
<name>A0AAT9FS41_9BACT</name>
<organism evidence="7">
    <name type="scientific">Oceaniferula spumae</name>
    <dbReference type="NCBI Taxonomy" id="2979115"/>
    <lineage>
        <taxon>Bacteria</taxon>
        <taxon>Pseudomonadati</taxon>
        <taxon>Verrucomicrobiota</taxon>
        <taxon>Verrucomicrobiia</taxon>
        <taxon>Verrucomicrobiales</taxon>
        <taxon>Verrucomicrobiaceae</taxon>
        <taxon>Oceaniferula</taxon>
    </lineage>
</organism>
<dbReference type="AlphaFoldDB" id="A0AAT9FS41"/>
<dbReference type="InterPro" id="IPR012001">
    <property type="entry name" value="Thiamin_PyroP_enz_TPP-bd_dom"/>
</dbReference>
<evidence type="ECO:0000256" key="3">
    <source>
        <dbReference type="ARBA" id="ARBA00022842"/>
    </source>
</evidence>
<sequence>MSSNGWISDTVGACVAAGIQEYVVCAGARNLELVMALSRYAESGEAGEVRVFSHFDERAAGFFALGRTMESGAPCAVITTSGTAVAELLPAVVEAHYQQRPLVVVSADRPSRFRGSGAPQAIEHVGIFSKYVEGCEDLEWADTLTLFDGWSGKLPWHLNICIEENEAQSRLSKVRVGEIEAAQENINMTPVFDCIKNSWKGLVVLLGGLEPEDREEVWHFLRDLGAPVVADSTSGLRETLGKLTLVDGDRILRENPPAYVLRIGEVPVGRYWRDLEDLPKVNVVSISRTGYSGLSRESQVITGDITRCMRALGEISSVGDSMDHLKMATKRRGKINELLESLPESEPGMVRMLSVMATMGSSLYLGNSLPIREWNDFAQREFPYELVRANRGANGIDGQIATWLGATTDEENAWGVFGDLTALYDMGAPALLDQVQCQGRMLVVINNGGGQIFGRMPQVQEMEAEVTELVTNEHQHGFESWAKMWNMDYVRIDGMEGFDFEPGDKTTVVEIIPNKRQTETFWGKFDAIG</sequence>
<dbReference type="KEGG" id="osu:NT6N_38540"/>
<dbReference type="Gene3D" id="3.40.50.1220">
    <property type="entry name" value="TPP-binding domain"/>
    <property type="match status" value="1"/>
</dbReference>
<keyword evidence="1" id="KW-0808">Transferase</keyword>
<keyword evidence="5" id="KW-0464">Manganese</keyword>
<dbReference type="InterPro" id="IPR004433">
    <property type="entry name" value="MenaQ_synth_MenD"/>
</dbReference>
<dbReference type="Gene3D" id="3.40.50.970">
    <property type="match status" value="2"/>
</dbReference>
<dbReference type="Pfam" id="PF02776">
    <property type="entry name" value="TPP_enzyme_N"/>
    <property type="match status" value="1"/>
</dbReference>
<keyword evidence="4" id="KW-0786">Thiamine pyrophosphate</keyword>
<accession>A0AAT9FS41</accession>
<dbReference type="PANTHER" id="PTHR42916:SF1">
    <property type="entry name" value="PROTEIN PHYLLO, CHLOROPLASTIC"/>
    <property type="match status" value="1"/>
</dbReference>
<dbReference type="SUPFAM" id="SSF52518">
    <property type="entry name" value="Thiamin diphosphate-binding fold (THDP-binding)"/>
    <property type="match status" value="2"/>
</dbReference>
<dbReference type="PANTHER" id="PTHR42916">
    <property type="entry name" value="2-SUCCINYL-5-ENOLPYRUVYL-6-HYDROXY-3-CYCLOHEXENE-1-CARBOXYLATE SYNTHASE"/>
    <property type="match status" value="1"/>
</dbReference>
<reference evidence="7" key="1">
    <citation type="submission" date="2024-07" db="EMBL/GenBank/DDBJ databases">
        <title>Complete genome sequence of Verrucomicrobiaceae bacterium NT6N.</title>
        <authorList>
            <person name="Huang C."/>
            <person name="Takami H."/>
            <person name="Hamasaki K."/>
        </authorList>
    </citation>
    <scope>NUCLEOTIDE SEQUENCE</scope>
    <source>
        <strain evidence="7">NT6N</strain>
    </source>
</reference>
<dbReference type="EMBL" id="AP026866">
    <property type="protein sequence ID" value="BDS08814.1"/>
    <property type="molecule type" value="Genomic_DNA"/>
</dbReference>
<dbReference type="NCBIfam" id="TIGR00173">
    <property type="entry name" value="menD"/>
    <property type="match status" value="1"/>
</dbReference>
<feature type="domain" description="Thiamine pyrophosphate enzyme N-terminal TPP-binding" evidence="6">
    <location>
        <begin position="12"/>
        <end position="123"/>
    </location>
</feature>
<dbReference type="GO" id="GO:0009234">
    <property type="term" value="P:menaquinone biosynthetic process"/>
    <property type="evidence" value="ECO:0007669"/>
    <property type="project" value="InterPro"/>
</dbReference>
<dbReference type="GO" id="GO:0070204">
    <property type="term" value="F:2-succinyl-5-enolpyruvyl-6-hydroxy-3-cyclohexene-1-carboxylic-acid synthase activity"/>
    <property type="evidence" value="ECO:0007669"/>
    <property type="project" value="InterPro"/>
</dbReference>
<proteinExistence type="predicted"/>
<evidence type="ECO:0000256" key="4">
    <source>
        <dbReference type="ARBA" id="ARBA00023052"/>
    </source>
</evidence>
<evidence type="ECO:0000313" key="7">
    <source>
        <dbReference type="EMBL" id="BDS08814.1"/>
    </source>
</evidence>
<dbReference type="InterPro" id="IPR029061">
    <property type="entry name" value="THDP-binding"/>
</dbReference>
<evidence type="ECO:0000256" key="1">
    <source>
        <dbReference type="ARBA" id="ARBA00022679"/>
    </source>
</evidence>